<evidence type="ECO:0000259" key="1">
    <source>
        <dbReference type="Pfam" id="PF02625"/>
    </source>
</evidence>
<dbReference type="InterPro" id="IPR003777">
    <property type="entry name" value="XdhC_CoxI"/>
</dbReference>
<name>A0ABS1JAX2_9BACL</name>
<feature type="domain" description="XdhC- CoxI" evidence="1">
    <location>
        <begin position="16"/>
        <end position="78"/>
    </location>
</feature>
<keyword evidence="4" id="KW-1185">Reference proteome</keyword>
<feature type="domain" description="XdhC Rossmann" evidence="2">
    <location>
        <begin position="146"/>
        <end position="283"/>
    </location>
</feature>
<dbReference type="PANTHER" id="PTHR30388:SF6">
    <property type="entry name" value="XANTHINE DEHYDROGENASE SUBUNIT A-RELATED"/>
    <property type="match status" value="1"/>
</dbReference>
<dbReference type="InterPro" id="IPR052698">
    <property type="entry name" value="MoCofactor_Util/Proc"/>
</dbReference>
<dbReference type="Pfam" id="PF13478">
    <property type="entry name" value="XdhC_C"/>
    <property type="match status" value="1"/>
</dbReference>
<gene>
    <name evidence="3" type="ORF">JJB07_12240</name>
</gene>
<proteinExistence type="predicted"/>
<dbReference type="PANTHER" id="PTHR30388">
    <property type="entry name" value="ALDEHYDE OXIDOREDUCTASE MOLYBDENUM COFACTOR ASSEMBLY PROTEIN"/>
    <property type="match status" value="1"/>
</dbReference>
<evidence type="ECO:0000259" key="2">
    <source>
        <dbReference type="Pfam" id="PF13478"/>
    </source>
</evidence>
<organism evidence="3 4">
    <name type="scientific">Tumebacillus amylolyticus</name>
    <dbReference type="NCBI Taxonomy" id="2801339"/>
    <lineage>
        <taxon>Bacteria</taxon>
        <taxon>Bacillati</taxon>
        <taxon>Bacillota</taxon>
        <taxon>Bacilli</taxon>
        <taxon>Bacillales</taxon>
        <taxon>Alicyclobacillaceae</taxon>
        <taxon>Tumebacillus</taxon>
    </lineage>
</organism>
<reference evidence="3 4" key="1">
    <citation type="submission" date="2021-01" db="EMBL/GenBank/DDBJ databases">
        <title>Tumebacillus sp. strain ITR2 16S ribosomal RNA gene Genome sequencing and assembly.</title>
        <authorList>
            <person name="Kang M."/>
        </authorList>
    </citation>
    <scope>NUCLEOTIDE SEQUENCE [LARGE SCALE GENOMIC DNA]</scope>
    <source>
        <strain evidence="3 4">ITR2</strain>
    </source>
</reference>
<sequence>MTDVPRLLQVVAECETPGLLATIVHVEGSAYRKAGAVMVFFADGTTCGVLSAGCLEQDVAERVASVWSRGVAQTVVFDLRAEDDLSWGQGPGCNGQVTVLLEPLDGRLRAELEFVREKLERGEEVEVCKRYDGGEFVQRYEPRPRLVLLGAGPDARPVATMATQAGFSVTVADWREGFCKKEWFPKAESLVVDRAELLLSRVELTARDYVVLMTHHYQHDRLLLRGLLAHDLRYLGVLGPRRRTARLLGGQEVEVPEIVHSPVGLAIGAEGPEEIAVSIVAELVQARRCRGARS</sequence>
<dbReference type="Pfam" id="PF02625">
    <property type="entry name" value="XdhC_CoxI"/>
    <property type="match status" value="1"/>
</dbReference>
<dbReference type="EMBL" id="JAEQNB010000003">
    <property type="protein sequence ID" value="MBL0387423.1"/>
    <property type="molecule type" value="Genomic_DNA"/>
</dbReference>
<dbReference type="InterPro" id="IPR027051">
    <property type="entry name" value="XdhC_Rossmann_dom"/>
</dbReference>
<evidence type="ECO:0000313" key="3">
    <source>
        <dbReference type="EMBL" id="MBL0387423.1"/>
    </source>
</evidence>
<dbReference type="Gene3D" id="3.40.50.720">
    <property type="entry name" value="NAD(P)-binding Rossmann-like Domain"/>
    <property type="match status" value="1"/>
</dbReference>
<dbReference type="RefSeq" id="WP_201635392.1">
    <property type="nucleotide sequence ID" value="NZ_JAEQNB010000003.1"/>
</dbReference>
<protein>
    <submittedName>
        <fullName evidence="3">XdhC family protein</fullName>
    </submittedName>
</protein>
<accession>A0ABS1JAX2</accession>
<comment type="caution">
    <text evidence="3">The sequence shown here is derived from an EMBL/GenBank/DDBJ whole genome shotgun (WGS) entry which is preliminary data.</text>
</comment>
<dbReference type="Proteomes" id="UP000602284">
    <property type="component" value="Unassembled WGS sequence"/>
</dbReference>
<evidence type="ECO:0000313" key="4">
    <source>
        <dbReference type="Proteomes" id="UP000602284"/>
    </source>
</evidence>